<protein>
    <submittedName>
        <fullName evidence="2">Uncharacterized protein</fullName>
    </submittedName>
</protein>
<organism evidence="2">
    <name type="scientific">Micromonas commoda virus</name>
    <dbReference type="NCBI Taxonomy" id="3057169"/>
    <lineage>
        <taxon>Viruses</taxon>
        <taxon>Varidnaviria</taxon>
        <taxon>Bamfordvirae</taxon>
        <taxon>Nucleocytoviricota</taxon>
        <taxon>Megaviricetes</taxon>
        <taxon>Algavirales</taxon>
        <taxon>Phycodnaviridae</taxon>
    </lineage>
</organism>
<accession>A0AAU7YMQ8</accession>
<sequence length="223" mass="25028">MILSGISASIACCVIIGLILGIMIGRLIFSGKTITQVLGSPNIFGFKIRSKDSPFIDALERTTSKVQSIVQGSLCNVLHDPSIMDEVIKGSGDTDVPCSTVMRNLKDTRERLKRDLNISEKTLENDSDVTKIKTIFYNEMVQLEKDLKTKYCPTGNERIRPSEYKKMIEDARTAVCSEYKITPKTFQQFVDDTIDDLKENSPLGDIYKDEDFERAKKEVSAVL</sequence>
<proteinExistence type="predicted"/>
<evidence type="ECO:0000313" key="2">
    <source>
        <dbReference type="EMBL" id="XCA47323.1"/>
    </source>
</evidence>
<keyword evidence="1" id="KW-0472">Membrane</keyword>
<name>A0AAU7YMQ8_9PHYC</name>
<reference evidence="2" key="1">
    <citation type="submission" date="2024-06" db="EMBL/GenBank/DDBJ databases">
        <title>Evidence of context-dependent and transient costs of resisting viral infection in isolates of the marine microalga Micromonas sp. (class Mamiellophyceae).</title>
        <authorList>
            <person name="Bedi de Silva A."/>
            <person name="Schvarcz C.R."/>
            <person name="Steward G.R."/>
            <person name="Edwards K.F."/>
        </authorList>
    </citation>
    <scope>NUCLEOTIDE SEQUENCE</scope>
    <source>
        <strain evidence="2">McV-KB2</strain>
    </source>
</reference>
<evidence type="ECO:0000256" key="1">
    <source>
        <dbReference type="SAM" id="Phobius"/>
    </source>
</evidence>
<dbReference type="EMBL" id="PP911589">
    <property type="protein sequence ID" value="XCA47323.1"/>
    <property type="molecule type" value="Genomic_DNA"/>
</dbReference>
<keyword evidence="1" id="KW-0812">Transmembrane</keyword>
<feature type="transmembrane region" description="Helical" evidence="1">
    <location>
        <begin position="6"/>
        <end position="29"/>
    </location>
</feature>
<keyword evidence="1" id="KW-1133">Transmembrane helix</keyword>